<dbReference type="AlphaFoldDB" id="A0A6S6W9L4"/>
<dbReference type="EMBL" id="HG992984">
    <property type="protein sequence ID" value="CAE7199606.1"/>
    <property type="molecule type" value="Genomic_DNA"/>
</dbReference>
<gene>
    <name evidence="1" type="ORF">PTTW11_08487</name>
</gene>
<protein>
    <submittedName>
        <fullName evidence="1">Uncharacterized protein</fullName>
    </submittedName>
</protein>
<name>A0A6S6W9L4_9PLEO</name>
<proteinExistence type="predicted"/>
<reference evidence="1" key="1">
    <citation type="submission" date="2021-02" db="EMBL/GenBank/DDBJ databases">
        <authorList>
            <person name="Syme A R."/>
            <person name="Syme A R."/>
            <person name="Moolhuijzen P."/>
        </authorList>
    </citation>
    <scope>NUCLEOTIDE SEQUENCE</scope>
    <source>
        <strain evidence="1">W1-1</strain>
    </source>
</reference>
<evidence type="ECO:0000313" key="2">
    <source>
        <dbReference type="Proteomes" id="UP000472372"/>
    </source>
</evidence>
<dbReference type="Proteomes" id="UP000472372">
    <property type="component" value="Chromosome 8"/>
</dbReference>
<organism evidence="1 2">
    <name type="scientific">Pyrenophora teres f. teres</name>
    <dbReference type="NCBI Taxonomy" id="97479"/>
    <lineage>
        <taxon>Eukaryota</taxon>
        <taxon>Fungi</taxon>
        <taxon>Dikarya</taxon>
        <taxon>Ascomycota</taxon>
        <taxon>Pezizomycotina</taxon>
        <taxon>Dothideomycetes</taxon>
        <taxon>Pleosporomycetidae</taxon>
        <taxon>Pleosporales</taxon>
        <taxon>Pleosporineae</taxon>
        <taxon>Pleosporaceae</taxon>
        <taxon>Pyrenophora</taxon>
    </lineage>
</organism>
<accession>A0A6S6W9L4</accession>
<evidence type="ECO:0000313" key="1">
    <source>
        <dbReference type="EMBL" id="CAE7199606.1"/>
    </source>
</evidence>
<sequence>MSILRLVLIATSLALVHGDIIFEGTDTCCGNLLDKCLTHDGAHGYGYSGGAICVDNNGPTSTCSGVCTSNFDYAWQIHGAPEGDCLCTDYDPTLSHYCYS</sequence>